<dbReference type="Gene3D" id="1.10.12.10">
    <property type="entry name" value="Lyase 2-enoyl-coa Hydratase, Chain A, domain 2"/>
    <property type="match status" value="1"/>
</dbReference>
<dbReference type="Proteomes" id="UP001057753">
    <property type="component" value="Unassembled WGS sequence"/>
</dbReference>
<dbReference type="InterPro" id="IPR014748">
    <property type="entry name" value="Enoyl-CoA_hydra_C"/>
</dbReference>
<comment type="caution">
    <text evidence="3">The sequence shown here is derived from an EMBL/GenBank/DDBJ whole genome shotgun (WGS) entry which is preliminary data.</text>
</comment>
<organism evidence="3 4">
    <name type="scientific">Salipaludibacillus agaradhaerens</name>
    <name type="common">Bacillus agaradhaerens</name>
    <dbReference type="NCBI Taxonomy" id="76935"/>
    <lineage>
        <taxon>Bacteria</taxon>
        <taxon>Bacillati</taxon>
        <taxon>Bacillota</taxon>
        <taxon>Bacilli</taxon>
        <taxon>Bacillales</taxon>
        <taxon>Bacillaceae</taxon>
    </lineage>
</organism>
<dbReference type="Gene3D" id="3.90.226.10">
    <property type="entry name" value="2-enoyl-CoA Hydratase, Chain A, domain 1"/>
    <property type="match status" value="1"/>
</dbReference>
<dbReference type="GO" id="GO:0003824">
    <property type="term" value="F:catalytic activity"/>
    <property type="evidence" value="ECO:0007669"/>
    <property type="project" value="InterPro"/>
</dbReference>
<dbReference type="AlphaFoldDB" id="A0A9Q4B5P8"/>
<proteinExistence type="inferred from homology"/>
<accession>A0A9Q4B5P8</accession>
<name>A0A9Q4B5P8_SALAG</name>
<keyword evidence="4" id="KW-1185">Reference proteome</keyword>
<evidence type="ECO:0000313" key="4">
    <source>
        <dbReference type="Proteomes" id="UP001057753"/>
    </source>
</evidence>
<reference evidence="3" key="1">
    <citation type="submission" date="2020-06" db="EMBL/GenBank/DDBJ databases">
        <title>Insight into the genomes of haloalkaliphilic bacilli from Kenyan soda lakes.</title>
        <authorList>
            <person name="Mwirichia R."/>
            <person name="Villamizar G.C."/>
            <person name="Poehlein A."/>
            <person name="Mugweru J."/>
            <person name="Kipnyargis A."/>
            <person name="Kiplimo D."/>
            <person name="Orwa P."/>
            <person name="Daniel R."/>
        </authorList>
    </citation>
    <scope>NUCLEOTIDE SEQUENCE</scope>
    <source>
        <strain evidence="3">B1096_S55</strain>
    </source>
</reference>
<dbReference type="InterPro" id="IPR029045">
    <property type="entry name" value="ClpP/crotonase-like_dom_sf"/>
</dbReference>
<dbReference type="Pfam" id="PF00378">
    <property type="entry name" value="ECH_1"/>
    <property type="match status" value="1"/>
</dbReference>
<dbReference type="CDD" id="cd06558">
    <property type="entry name" value="crotonase-like"/>
    <property type="match status" value="1"/>
</dbReference>
<evidence type="ECO:0000256" key="2">
    <source>
        <dbReference type="RuleBase" id="RU003707"/>
    </source>
</evidence>
<dbReference type="InterPro" id="IPR001753">
    <property type="entry name" value="Enoyl-CoA_hydra/iso"/>
</dbReference>
<dbReference type="PANTHER" id="PTHR43802:SF1">
    <property type="entry name" value="IP11341P-RELATED"/>
    <property type="match status" value="1"/>
</dbReference>
<dbReference type="InterPro" id="IPR018376">
    <property type="entry name" value="Enoyl-CoA_hyd/isom_CS"/>
</dbReference>
<sequence>METILYHIENGVATITLNRPEVKNALNETLHKELYHVWEQARTSDGVKVIVLTGAKNAFSSGADLKSIPTETLKNFNHSDYLKRTFNQLIPLIDNTDKPTIAYINGVAVGAGLSLTLACDFRFASADAKLALSFLKIGLAPDAGTSYYLPRILGLGKAIELGLGEPITAEEAHRIGLIYQIGEPYEFIEKIKQVPQPAFSAMTAMMKNGLNGSLQDVLDREAEYQYMAGKSQAHSDAINAFLKKSR</sequence>
<gene>
    <name evidence="3" type="ORF">HXA33_19080</name>
</gene>
<dbReference type="PANTHER" id="PTHR43802">
    <property type="entry name" value="ENOYL-COA HYDRATASE"/>
    <property type="match status" value="1"/>
</dbReference>
<dbReference type="EMBL" id="JABXYM010000002">
    <property type="protein sequence ID" value="MCR6098615.1"/>
    <property type="molecule type" value="Genomic_DNA"/>
</dbReference>
<dbReference type="RefSeq" id="WP_257823019.1">
    <property type="nucleotide sequence ID" value="NZ_JABXYM010000002.1"/>
</dbReference>
<protein>
    <submittedName>
        <fullName evidence="3">Enoyl-CoA hydratase/isomerase family protein</fullName>
    </submittedName>
</protein>
<dbReference type="SUPFAM" id="SSF52096">
    <property type="entry name" value="ClpP/crotonase"/>
    <property type="match status" value="1"/>
</dbReference>
<evidence type="ECO:0000256" key="1">
    <source>
        <dbReference type="ARBA" id="ARBA00005254"/>
    </source>
</evidence>
<evidence type="ECO:0000313" key="3">
    <source>
        <dbReference type="EMBL" id="MCR6098615.1"/>
    </source>
</evidence>
<dbReference type="PROSITE" id="PS00166">
    <property type="entry name" value="ENOYL_COA_HYDRATASE"/>
    <property type="match status" value="1"/>
</dbReference>
<comment type="similarity">
    <text evidence="1 2">Belongs to the enoyl-CoA hydratase/isomerase family.</text>
</comment>